<dbReference type="GeneID" id="40524828"/>
<dbReference type="GO" id="GO:0008270">
    <property type="term" value="F:zinc ion binding"/>
    <property type="evidence" value="ECO:0007669"/>
    <property type="project" value="UniProtKB-KW"/>
</dbReference>
<dbReference type="GO" id="GO:0006355">
    <property type="term" value="P:regulation of DNA-templated transcription"/>
    <property type="evidence" value="ECO:0007669"/>
    <property type="project" value="InterPro"/>
</dbReference>
<keyword evidence="3" id="KW-0941">Suppressor of RNA silencing</keyword>
<dbReference type="GO" id="GO:0052170">
    <property type="term" value="P:symbiont-mediated suppression of host innate immune response"/>
    <property type="evidence" value="ECO:0007669"/>
    <property type="project" value="UniProtKB-KW"/>
</dbReference>
<dbReference type="KEGG" id="vg:40524828"/>
<accession>B9UZ46</accession>
<evidence type="ECO:0000256" key="8">
    <source>
        <dbReference type="ARBA" id="ARBA00022833"/>
    </source>
</evidence>
<dbReference type="EMBL" id="FJ196838">
    <property type="protein sequence ID" value="ACM46002.1"/>
    <property type="molecule type" value="Genomic_RNA"/>
</dbReference>
<comment type="similarity">
    <text evidence="1">Belongs to the carlaviruses nucleic acid-binding protein family.</text>
</comment>
<protein>
    <recommendedName>
        <fullName evidence="2">RNA silencing suppressor</fullName>
    </recommendedName>
</protein>
<keyword evidence="10" id="KW-0899">Viral immunoevasion</keyword>
<evidence type="ECO:0000313" key="11">
    <source>
        <dbReference type="EMBL" id="ACM46002.1"/>
    </source>
</evidence>
<evidence type="ECO:0000256" key="3">
    <source>
        <dbReference type="ARBA" id="ARBA00022463"/>
    </source>
</evidence>
<keyword evidence="12" id="KW-1185">Reference proteome</keyword>
<reference evidence="11 12" key="1">
    <citation type="journal article" date="2009" name="Plant Dis.">
        <title>Helleborus net necrosis virus: A New Carlavirus Associated with 'Black Death' of Helleborus spp.</title>
        <authorList>
            <person name="Eastwell K.C."/>
            <person name="duToit L.J."/>
            <person name="Druffel K.L."/>
        </authorList>
    </citation>
    <scope>NUCLEOTIDE SEQUENCE [LARGE SCALE GENOMIC DNA]</scope>
</reference>
<dbReference type="Proteomes" id="UP000232549">
    <property type="component" value="Segment"/>
</dbReference>
<evidence type="ECO:0000256" key="5">
    <source>
        <dbReference type="ARBA" id="ARBA00022632"/>
    </source>
</evidence>
<evidence type="ECO:0000256" key="10">
    <source>
        <dbReference type="ARBA" id="ARBA00023280"/>
    </source>
</evidence>
<evidence type="ECO:0000256" key="2">
    <source>
        <dbReference type="ARBA" id="ARBA00017202"/>
    </source>
</evidence>
<evidence type="ECO:0000256" key="4">
    <source>
        <dbReference type="ARBA" id="ARBA00022581"/>
    </source>
</evidence>
<evidence type="ECO:0000313" key="12">
    <source>
        <dbReference type="Proteomes" id="UP000232549"/>
    </source>
</evidence>
<dbReference type="RefSeq" id="YP_009664745.1">
    <property type="nucleotide sequence ID" value="NC_043082.1"/>
</dbReference>
<evidence type="ECO:0000256" key="9">
    <source>
        <dbReference type="ARBA" id="ARBA00023125"/>
    </source>
</evidence>
<name>B9UZ46_9VIRU</name>
<organism evidence="11 12">
    <name type="scientific">Helleborus mosaic virus</name>
    <dbReference type="NCBI Taxonomy" id="592207"/>
    <lineage>
        <taxon>Viruses</taxon>
        <taxon>Riboviria</taxon>
        <taxon>Orthornavirae</taxon>
        <taxon>Kitrinoviricota</taxon>
        <taxon>Alsuviricetes</taxon>
        <taxon>Tymovirales</taxon>
        <taxon>Betaflexiviridae</taxon>
        <taxon>Quinvirinae</taxon>
        <taxon>Carlavirus</taxon>
        <taxon>Carlavirus hellebori</taxon>
    </lineage>
</organism>
<evidence type="ECO:0000256" key="6">
    <source>
        <dbReference type="ARBA" id="ARBA00022723"/>
    </source>
</evidence>
<dbReference type="Pfam" id="PF01623">
    <property type="entry name" value="Carla_C4"/>
    <property type="match status" value="1"/>
</dbReference>
<keyword evidence="8" id="KW-0862">Zinc</keyword>
<keyword evidence="4" id="KW-0945">Host-virus interaction</keyword>
<keyword evidence="7" id="KW-0863">Zinc-finger</keyword>
<evidence type="ECO:0000256" key="1">
    <source>
        <dbReference type="ARBA" id="ARBA00006158"/>
    </source>
</evidence>
<proteinExistence type="inferred from homology"/>
<keyword evidence="5" id="KW-1090">Inhibition of host innate immune response by virus</keyword>
<evidence type="ECO:0000256" key="7">
    <source>
        <dbReference type="ARBA" id="ARBA00022771"/>
    </source>
</evidence>
<dbReference type="InterPro" id="IPR002568">
    <property type="entry name" value="Carla-bd"/>
</dbReference>
<keyword evidence="6" id="KW-0479">Metal-binding</keyword>
<keyword evidence="9" id="KW-0238">DNA-binding</keyword>
<dbReference type="GO" id="GO:0003677">
    <property type="term" value="F:DNA binding"/>
    <property type="evidence" value="ECO:0007669"/>
    <property type="project" value="UniProtKB-KW"/>
</dbReference>
<sequence length="129" mass="14485">MRLMEYGRVISLIMAFNKKATSPDGSVCDLALRIISMSPYVPNEPKCGTSTFAKKRRAKAIGRCHRCYRVAPGFYFTKNCDGYTCKPPISVNSEVRDYILLGKRRLLEAIEAQGYGLKSNLVKKELGIE</sequence>